<gene>
    <name evidence="14" type="ORF">SAMN02927903_00057</name>
</gene>
<dbReference type="GO" id="GO:0016887">
    <property type="term" value="F:ATP hydrolysis activity"/>
    <property type="evidence" value="ECO:0007669"/>
    <property type="project" value="InterPro"/>
</dbReference>
<feature type="domain" description="ABC transporter" evidence="13">
    <location>
        <begin position="4"/>
        <end position="248"/>
    </location>
</feature>
<dbReference type="SMART" id="SM00382">
    <property type="entry name" value="AAA"/>
    <property type="match status" value="2"/>
</dbReference>
<dbReference type="FunFam" id="3.40.50.300:FF:000183">
    <property type="entry name" value="ABC transporter ATP-binding protein yjjK"/>
    <property type="match status" value="1"/>
</dbReference>
<protein>
    <submittedName>
        <fullName evidence="14">ATP-binding cassette, subfamily F, uup</fullName>
    </submittedName>
</protein>
<keyword evidence="9" id="KW-0810">Translation regulation</keyword>
<dbReference type="PANTHER" id="PTHR42855:SF1">
    <property type="entry name" value="ABC TRANSPORTER DOMAIN-CONTAINING PROTEIN"/>
    <property type="match status" value="1"/>
</dbReference>
<evidence type="ECO:0000256" key="4">
    <source>
        <dbReference type="ARBA" id="ARBA00022730"/>
    </source>
</evidence>
<dbReference type="EMBL" id="FMVF01000002">
    <property type="protein sequence ID" value="SCX78826.1"/>
    <property type="molecule type" value="Genomic_DNA"/>
</dbReference>
<evidence type="ECO:0000256" key="9">
    <source>
        <dbReference type="ARBA" id="ARBA00022845"/>
    </source>
</evidence>
<dbReference type="InterPro" id="IPR003593">
    <property type="entry name" value="AAA+_ATPase"/>
</dbReference>
<dbReference type="FunFam" id="3.40.50.300:FF:000011">
    <property type="entry name" value="Putative ABC transporter ATP-binding component"/>
    <property type="match status" value="1"/>
</dbReference>
<dbReference type="GO" id="GO:0006417">
    <property type="term" value="P:regulation of translation"/>
    <property type="evidence" value="ECO:0007669"/>
    <property type="project" value="UniProtKB-KW"/>
</dbReference>
<keyword evidence="11" id="KW-0648">Protein biosynthesis</keyword>
<evidence type="ECO:0000256" key="1">
    <source>
        <dbReference type="ARBA" id="ARBA00005868"/>
    </source>
</evidence>
<dbReference type="InterPro" id="IPR051309">
    <property type="entry name" value="ABCF_ATPase"/>
</dbReference>
<keyword evidence="3" id="KW-0820">tRNA-binding</keyword>
<dbReference type="Pfam" id="PF12848">
    <property type="entry name" value="ABC_tran_Xtn"/>
    <property type="match status" value="1"/>
</dbReference>
<keyword evidence="15" id="KW-1185">Reference proteome</keyword>
<dbReference type="AlphaFoldDB" id="A0A1G5ALQ9"/>
<evidence type="ECO:0000259" key="13">
    <source>
        <dbReference type="PROSITE" id="PS50893"/>
    </source>
</evidence>
<dbReference type="OrthoDB" id="1521973at2"/>
<dbReference type="InterPro" id="IPR032781">
    <property type="entry name" value="ABC_tran_Xtn"/>
</dbReference>
<dbReference type="GO" id="GO:0006412">
    <property type="term" value="P:translation"/>
    <property type="evidence" value="ECO:0007669"/>
    <property type="project" value="UniProtKB-KW"/>
</dbReference>
<keyword evidence="2" id="KW-0963">Cytoplasm</keyword>
<keyword evidence="5" id="KW-0677">Repeat</keyword>
<proteinExistence type="inferred from homology"/>
<name>A0A1G5ALQ9_9FLAO</name>
<dbReference type="InterPro" id="IPR032524">
    <property type="entry name" value="ABC_tran_C"/>
</dbReference>
<feature type="coiled-coil region" evidence="12">
    <location>
        <begin position="561"/>
        <end position="612"/>
    </location>
</feature>
<dbReference type="SUPFAM" id="SSF52540">
    <property type="entry name" value="P-loop containing nucleoside triphosphate hydrolases"/>
    <property type="match status" value="2"/>
</dbReference>
<organism evidence="14 15">
    <name type="scientific">Flavobacterium caeni</name>
    <dbReference type="NCBI Taxonomy" id="490189"/>
    <lineage>
        <taxon>Bacteria</taxon>
        <taxon>Pseudomonadati</taxon>
        <taxon>Bacteroidota</taxon>
        <taxon>Flavobacteriia</taxon>
        <taxon>Flavobacteriales</taxon>
        <taxon>Flavobacteriaceae</taxon>
        <taxon>Flavobacterium</taxon>
    </lineage>
</organism>
<evidence type="ECO:0000256" key="3">
    <source>
        <dbReference type="ARBA" id="ARBA00022555"/>
    </source>
</evidence>
<dbReference type="PROSITE" id="PS00211">
    <property type="entry name" value="ABC_TRANSPORTER_1"/>
    <property type="match status" value="1"/>
</dbReference>
<dbReference type="CDD" id="cd03221">
    <property type="entry name" value="ABCF_EF-3"/>
    <property type="match status" value="2"/>
</dbReference>
<keyword evidence="8 14" id="KW-0067">ATP-binding</keyword>
<keyword evidence="4" id="KW-0699">rRNA-binding</keyword>
<keyword evidence="12" id="KW-0175">Coiled coil</keyword>
<dbReference type="STRING" id="490189.SAMN02927903_00057"/>
<evidence type="ECO:0000313" key="15">
    <source>
        <dbReference type="Proteomes" id="UP000199354"/>
    </source>
</evidence>
<evidence type="ECO:0000256" key="6">
    <source>
        <dbReference type="ARBA" id="ARBA00022741"/>
    </source>
</evidence>
<keyword evidence="7" id="KW-0378">Hydrolase</keyword>
<evidence type="ECO:0000256" key="8">
    <source>
        <dbReference type="ARBA" id="ARBA00022840"/>
    </source>
</evidence>
<dbReference type="PROSITE" id="PS50893">
    <property type="entry name" value="ABC_TRANSPORTER_2"/>
    <property type="match status" value="2"/>
</dbReference>
<dbReference type="GO" id="GO:0019843">
    <property type="term" value="F:rRNA binding"/>
    <property type="evidence" value="ECO:0007669"/>
    <property type="project" value="UniProtKB-KW"/>
</dbReference>
<evidence type="ECO:0000313" key="14">
    <source>
        <dbReference type="EMBL" id="SCX78826.1"/>
    </source>
</evidence>
<evidence type="ECO:0000256" key="2">
    <source>
        <dbReference type="ARBA" id="ARBA00022490"/>
    </source>
</evidence>
<dbReference type="RefSeq" id="WP_091139909.1">
    <property type="nucleotide sequence ID" value="NZ_FMVF01000002.1"/>
</dbReference>
<reference evidence="14 15" key="1">
    <citation type="submission" date="2016-10" db="EMBL/GenBank/DDBJ databases">
        <authorList>
            <person name="de Groot N.N."/>
        </authorList>
    </citation>
    <scope>NUCLEOTIDE SEQUENCE [LARGE SCALE GENOMIC DNA]</scope>
    <source>
        <strain evidence="14 15">CGMCC 1.7031</strain>
    </source>
</reference>
<sequence length="622" mass="72185">MNYLSVENISKSYGERTLFDNLSFGINKDQKIAFIAKNGTGKTTIMNILNGLDQPDTGQVVVRKDIKMAFLSQVPNLQDELTIEESIFASDNEVLKVIEAYETALENPEDEEAYQKAFDNMDRFNAWDFETQFKQILFKLKLEDLKLKVKNLSGGQKKRLSLAIILINRPDLLVLDEPTNHLDLEMIEWLEDYFAKAPITLFMVTHDRFFLERVCNEIIELENGKLYQYKGNYSYYLEKKDQRIASENASLDKAQNLYVKELEWMRRQPKARTTKSKSRQDDFYVIQEKARSRRREQQVELEINMERMGSKIIEMHKLHKKFGERVILQNFSYDFQRGDRVGVIGKNGTGKSTFLNILTGVIPPDQGKVVTGDTIKIGYYTQSGINPKPGQKVIDVIKEFGEYIPLMKGRTISAGQLLERFLFDRKKQHDYVEKLSGGELKRLYLCTVLIQNPNFLILDEPTNDLDIVTLNVLENFLMDYPGCLIVVSHDRYFMDKIVDHLFVFRGQGEIEDFPGNYSDFRAYEDSAEPAKKELNSVSTEKNNWKQQQKSDGLTFNEQKEFQKIEREIKDLEYEKKQIEQLFAEGGVADADIEKKANELQAVIQKIEAKEERWFALSSKMEG</sequence>
<keyword evidence="10" id="KW-0694">RNA-binding</keyword>
<dbReference type="Proteomes" id="UP000199354">
    <property type="component" value="Unassembled WGS sequence"/>
</dbReference>
<dbReference type="PANTHER" id="PTHR42855">
    <property type="entry name" value="ABC TRANSPORTER ATP-BINDING SUBUNIT"/>
    <property type="match status" value="1"/>
</dbReference>
<dbReference type="Pfam" id="PF16326">
    <property type="entry name" value="ABC_tran_CTD"/>
    <property type="match status" value="1"/>
</dbReference>
<dbReference type="GO" id="GO:0000049">
    <property type="term" value="F:tRNA binding"/>
    <property type="evidence" value="ECO:0007669"/>
    <property type="project" value="UniProtKB-KW"/>
</dbReference>
<dbReference type="GO" id="GO:0005524">
    <property type="term" value="F:ATP binding"/>
    <property type="evidence" value="ECO:0007669"/>
    <property type="project" value="UniProtKB-KW"/>
</dbReference>
<evidence type="ECO:0000256" key="5">
    <source>
        <dbReference type="ARBA" id="ARBA00022737"/>
    </source>
</evidence>
<dbReference type="InterPro" id="IPR017871">
    <property type="entry name" value="ABC_transporter-like_CS"/>
</dbReference>
<comment type="similarity">
    <text evidence="1">Belongs to the ABC transporter superfamily. ABCF family. Translational throttle EttA subfamily.</text>
</comment>
<dbReference type="GO" id="GO:0003677">
    <property type="term" value="F:DNA binding"/>
    <property type="evidence" value="ECO:0007669"/>
    <property type="project" value="InterPro"/>
</dbReference>
<dbReference type="InterPro" id="IPR027417">
    <property type="entry name" value="P-loop_NTPase"/>
</dbReference>
<dbReference type="Gene3D" id="3.40.50.300">
    <property type="entry name" value="P-loop containing nucleotide triphosphate hydrolases"/>
    <property type="match status" value="2"/>
</dbReference>
<dbReference type="Pfam" id="PF00005">
    <property type="entry name" value="ABC_tran"/>
    <property type="match status" value="2"/>
</dbReference>
<feature type="domain" description="ABC transporter" evidence="13">
    <location>
        <begin position="313"/>
        <end position="531"/>
    </location>
</feature>
<evidence type="ECO:0000256" key="12">
    <source>
        <dbReference type="SAM" id="Coils"/>
    </source>
</evidence>
<evidence type="ECO:0000256" key="11">
    <source>
        <dbReference type="ARBA" id="ARBA00022917"/>
    </source>
</evidence>
<evidence type="ECO:0000256" key="10">
    <source>
        <dbReference type="ARBA" id="ARBA00022884"/>
    </source>
</evidence>
<evidence type="ECO:0000256" key="7">
    <source>
        <dbReference type="ARBA" id="ARBA00022801"/>
    </source>
</evidence>
<dbReference type="InterPro" id="IPR003439">
    <property type="entry name" value="ABC_transporter-like_ATP-bd"/>
</dbReference>
<accession>A0A1G5ALQ9</accession>
<keyword evidence="6" id="KW-0547">Nucleotide-binding</keyword>